<dbReference type="Pfam" id="PF07686">
    <property type="entry name" value="V-set"/>
    <property type="match status" value="1"/>
</dbReference>
<keyword evidence="1" id="KW-0812">Transmembrane</keyword>
<evidence type="ECO:0000256" key="1">
    <source>
        <dbReference type="SAM" id="Phobius"/>
    </source>
</evidence>
<feature type="domain" description="Immunoglobulin" evidence="3">
    <location>
        <begin position="20"/>
        <end position="122"/>
    </location>
</feature>
<feature type="chain" id="PRO_5041669013" description="Immunoglobulin domain-containing protein" evidence="2">
    <location>
        <begin position="21"/>
        <end position="160"/>
    </location>
</feature>
<reference evidence="4" key="1">
    <citation type="submission" date="2023-08" db="EMBL/GenBank/DDBJ databases">
        <title>Chromosome-level Genome Assembly of mud carp (Cirrhinus molitorella).</title>
        <authorList>
            <person name="Liu H."/>
        </authorList>
    </citation>
    <scope>NUCLEOTIDE SEQUENCE</scope>
    <source>
        <strain evidence="4">Prfri</strain>
        <tissue evidence="4">Muscle</tissue>
    </source>
</reference>
<sequence>MKNILLSFCAFVVLPEGVFGESVSVNEGESVTLATGLTEIQSNDVLEWKFGPGNDRIVRFNKATGVTKINDDVLGGQFKDRLQLDDKTGSLTIKNAKTTDSGDYEVTTSIETFKKKFTVSVVSDSGLSPGAITGIVVAVLGAVAAAVAGVLYKKTKGQVL</sequence>
<proteinExistence type="predicted"/>
<dbReference type="InterPro" id="IPR003599">
    <property type="entry name" value="Ig_sub"/>
</dbReference>
<dbReference type="AlphaFoldDB" id="A0AA88PYU0"/>
<keyword evidence="2" id="KW-0732">Signal</keyword>
<dbReference type="SUPFAM" id="SSF48726">
    <property type="entry name" value="Immunoglobulin"/>
    <property type="match status" value="1"/>
</dbReference>
<comment type="caution">
    <text evidence="4">The sequence shown here is derived from an EMBL/GenBank/DDBJ whole genome shotgun (WGS) entry which is preliminary data.</text>
</comment>
<gene>
    <name evidence="4" type="ORF">Q8A67_005657</name>
</gene>
<dbReference type="Proteomes" id="UP001187343">
    <property type="component" value="Unassembled WGS sequence"/>
</dbReference>
<keyword evidence="1" id="KW-0472">Membrane</keyword>
<name>A0AA88PYU0_9TELE</name>
<evidence type="ECO:0000313" key="5">
    <source>
        <dbReference type="Proteomes" id="UP001187343"/>
    </source>
</evidence>
<dbReference type="InterPro" id="IPR013106">
    <property type="entry name" value="Ig_V-set"/>
</dbReference>
<dbReference type="InterPro" id="IPR036179">
    <property type="entry name" value="Ig-like_dom_sf"/>
</dbReference>
<feature type="signal peptide" evidence="2">
    <location>
        <begin position="1"/>
        <end position="20"/>
    </location>
</feature>
<accession>A0AA88PYU0</accession>
<feature type="transmembrane region" description="Helical" evidence="1">
    <location>
        <begin position="131"/>
        <end position="152"/>
    </location>
</feature>
<keyword evidence="1" id="KW-1133">Transmembrane helix</keyword>
<evidence type="ECO:0000313" key="4">
    <source>
        <dbReference type="EMBL" id="KAK2906672.1"/>
    </source>
</evidence>
<evidence type="ECO:0000259" key="3">
    <source>
        <dbReference type="SMART" id="SM00409"/>
    </source>
</evidence>
<dbReference type="PANTHER" id="PTHR21063">
    <property type="entry name" value="LFA-3"/>
    <property type="match status" value="1"/>
</dbReference>
<dbReference type="PANTHER" id="PTHR21063:SF4">
    <property type="entry name" value="CD48 ANTIGEN-RELATED"/>
    <property type="match status" value="1"/>
</dbReference>
<dbReference type="EMBL" id="JAUYZG010000005">
    <property type="protein sequence ID" value="KAK2906672.1"/>
    <property type="molecule type" value="Genomic_DNA"/>
</dbReference>
<dbReference type="SMART" id="SM00409">
    <property type="entry name" value="IG"/>
    <property type="match status" value="1"/>
</dbReference>
<evidence type="ECO:0000256" key="2">
    <source>
        <dbReference type="SAM" id="SignalP"/>
    </source>
</evidence>
<keyword evidence="5" id="KW-1185">Reference proteome</keyword>
<organism evidence="4 5">
    <name type="scientific">Cirrhinus molitorella</name>
    <name type="common">mud carp</name>
    <dbReference type="NCBI Taxonomy" id="172907"/>
    <lineage>
        <taxon>Eukaryota</taxon>
        <taxon>Metazoa</taxon>
        <taxon>Chordata</taxon>
        <taxon>Craniata</taxon>
        <taxon>Vertebrata</taxon>
        <taxon>Euteleostomi</taxon>
        <taxon>Actinopterygii</taxon>
        <taxon>Neopterygii</taxon>
        <taxon>Teleostei</taxon>
        <taxon>Ostariophysi</taxon>
        <taxon>Cypriniformes</taxon>
        <taxon>Cyprinidae</taxon>
        <taxon>Labeoninae</taxon>
        <taxon>Labeonini</taxon>
        <taxon>Cirrhinus</taxon>
    </lineage>
</organism>
<protein>
    <recommendedName>
        <fullName evidence="3">Immunoglobulin domain-containing protein</fullName>
    </recommendedName>
</protein>
<dbReference type="Gene3D" id="2.60.40.10">
    <property type="entry name" value="Immunoglobulins"/>
    <property type="match status" value="1"/>
</dbReference>
<dbReference type="InterPro" id="IPR013783">
    <property type="entry name" value="Ig-like_fold"/>
</dbReference>